<reference evidence="2 3" key="1">
    <citation type="submission" date="2019-03" db="EMBL/GenBank/DDBJ databases">
        <title>Single cell metagenomics reveals metabolic interactions within the superorganism composed of flagellate Streblomastix strix and complex community of Bacteroidetes bacteria on its surface.</title>
        <authorList>
            <person name="Treitli S.C."/>
            <person name="Kolisko M."/>
            <person name="Husnik F."/>
            <person name="Keeling P."/>
            <person name="Hampl V."/>
        </authorList>
    </citation>
    <scope>NUCLEOTIDE SEQUENCE [LARGE SCALE GENOMIC DNA]</scope>
    <source>
        <strain evidence="2">ST1C</strain>
    </source>
</reference>
<organism evidence="2 3">
    <name type="scientific">Streblomastix strix</name>
    <dbReference type="NCBI Taxonomy" id="222440"/>
    <lineage>
        <taxon>Eukaryota</taxon>
        <taxon>Metamonada</taxon>
        <taxon>Preaxostyla</taxon>
        <taxon>Oxymonadida</taxon>
        <taxon>Streblomastigidae</taxon>
        <taxon>Streblomastix</taxon>
    </lineage>
</organism>
<comment type="caution">
    <text evidence="2">The sequence shown here is derived from an EMBL/GenBank/DDBJ whole genome shotgun (WGS) entry which is preliminary data.</text>
</comment>
<evidence type="ECO:0000313" key="2">
    <source>
        <dbReference type="EMBL" id="KAA6346140.1"/>
    </source>
</evidence>
<sequence length="143" mass="16099">AGDVCPPYCVKGQLSSDCVCELGSSYLQGQCEIYKLCTFDLINQTNVTCPCLTVNDPRNETVCKQEVVYPPITDPDPSDTKPDDEQQDGQKQEEEQKTEKEEQSFANIIMIISITVGIKKEEEIIQEEEQSLRNIIGDIKQSY</sequence>
<accession>A0A5J4SLL5</accession>
<proteinExistence type="predicted"/>
<evidence type="ECO:0000313" key="3">
    <source>
        <dbReference type="Proteomes" id="UP000324800"/>
    </source>
</evidence>
<dbReference type="EMBL" id="SNRW01040160">
    <property type="protein sequence ID" value="KAA6346140.1"/>
    <property type="molecule type" value="Genomic_DNA"/>
</dbReference>
<evidence type="ECO:0000256" key="1">
    <source>
        <dbReference type="SAM" id="MobiDB-lite"/>
    </source>
</evidence>
<dbReference type="Proteomes" id="UP000324800">
    <property type="component" value="Unassembled WGS sequence"/>
</dbReference>
<feature type="compositionally biased region" description="Basic and acidic residues" evidence="1">
    <location>
        <begin position="78"/>
        <end position="103"/>
    </location>
</feature>
<feature type="region of interest" description="Disordered" evidence="1">
    <location>
        <begin position="68"/>
        <end position="103"/>
    </location>
</feature>
<feature type="non-terminal residue" evidence="2">
    <location>
        <position position="1"/>
    </location>
</feature>
<gene>
    <name evidence="2" type="ORF">EZS28_052113</name>
</gene>
<dbReference type="AlphaFoldDB" id="A0A5J4SLL5"/>
<name>A0A5J4SLL5_9EUKA</name>
<protein>
    <submittedName>
        <fullName evidence="2">Uncharacterized protein</fullName>
    </submittedName>
</protein>